<evidence type="ECO:0000256" key="1">
    <source>
        <dbReference type="ARBA" id="ARBA00001933"/>
    </source>
</evidence>
<name>A0ABX6GQF1_9GAMM</name>
<evidence type="ECO:0000256" key="2">
    <source>
        <dbReference type="ARBA" id="ARBA00022898"/>
    </source>
</evidence>
<comment type="cofactor">
    <cofactor evidence="1">
        <name>pyridoxal 5'-phosphate</name>
        <dbReference type="ChEBI" id="CHEBI:597326"/>
    </cofactor>
</comment>
<dbReference type="PANTHER" id="PTHR11680:SF35">
    <property type="entry name" value="SERINE HYDROXYMETHYLTRANSFERASE 1"/>
    <property type="match status" value="1"/>
</dbReference>
<dbReference type="Gene3D" id="3.40.640.10">
    <property type="entry name" value="Type I PLP-dependent aspartate aminotransferase-like (Major domain)"/>
    <property type="match status" value="1"/>
</dbReference>
<dbReference type="InterPro" id="IPR015421">
    <property type="entry name" value="PyrdxlP-dep_Trfase_major"/>
</dbReference>
<feature type="domain" description="Serine hydroxymethyltransferase-like" evidence="3">
    <location>
        <begin position="28"/>
        <end position="379"/>
    </location>
</feature>
<keyword evidence="2" id="KW-0663">Pyridoxal phosphate</keyword>
<dbReference type="InterPro" id="IPR015424">
    <property type="entry name" value="PyrdxlP-dep_Trfase"/>
</dbReference>
<evidence type="ECO:0000313" key="4">
    <source>
        <dbReference type="EMBL" id="QHA88460.1"/>
    </source>
</evidence>
<reference evidence="4 5" key="1">
    <citation type="submission" date="2019-07" db="EMBL/GenBank/DDBJ databases">
        <title>Serratia dokdonensis sp. nov., an elicitor of systemic resistance in Nicotiana Tabacum.</title>
        <authorList>
            <person name="Son J.-S."/>
            <person name="Hwang Y.-J."/>
            <person name="Lee S.-Y."/>
            <person name="Ghim S.-Y."/>
        </authorList>
    </citation>
    <scope>NUCLEOTIDE SEQUENCE [LARGE SCALE GENOMIC DNA]</scope>
    <source>
        <strain evidence="4 5">KUDC3025</strain>
    </source>
</reference>
<accession>A0ABX6GQF1</accession>
<gene>
    <name evidence="4" type="ORF">FO014_16625</name>
</gene>
<proteinExistence type="predicted"/>
<dbReference type="InterPro" id="IPR039429">
    <property type="entry name" value="SHMT-like_dom"/>
</dbReference>
<organism evidence="4 5">
    <name type="scientific">Serratia rhizosphaerae</name>
    <dbReference type="NCBI Taxonomy" id="2597702"/>
    <lineage>
        <taxon>Bacteria</taxon>
        <taxon>Pseudomonadati</taxon>
        <taxon>Pseudomonadota</taxon>
        <taxon>Gammaproteobacteria</taxon>
        <taxon>Enterobacterales</taxon>
        <taxon>Yersiniaceae</taxon>
        <taxon>Serratia</taxon>
    </lineage>
</organism>
<dbReference type="PANTHER" id="PTHR11680">
    <property type="entry name" value="SERINE HYDROXYMETHYLTRANSFERASE"/>
    <property type="match status" value="1"/>
</dbReference>
<dbReference type="Pfam" id="PF00464">
    <property type="entry name" value="SHMT"/>
    <property type="match status" value="1"/>
</dbReference>
<keyword evidence="5" id="KW-1185">Reference proteome</keyword>
<dbReference type="InterPro" id="IPR049943">
    <property type="entry name" value="Ser_HO-MeTrfase-like"/>
</dbReference>
<dbReference type="SUPFAM" id="SSF53383">
    <property type="entry name" value="PLP-dependent transferases"/>
    <property type="match status" value="1"/>
</dbReference>
<dbReference type="EMBL" id="CP041764">
    <property type="protein sequence ID" value="QHA88460.1"/>
    <property type="molecule type" value="Genomic_DNA"/>
</dbReference>
<dbReference type="RefSeq" id="WP_160030304.1">
    <property type="nucleotide sequence ID" value="NZ_CP041764.1"/>
</dbReference>
<dbReference type="Proteomes" id="UP000430368">
    <property type="component" value="Chromosome"/>
</dbReference>
<dbReference type="InterPro" id="IPR015422">
    <property type="entry name" value="PyrdxlP-dep_Trfase_small"/>
</dbReference>
<evidence type="ECO:0000259" key="3">
    <source>
        <dbReference type="Pfam" id="PF00464"/>
    </source>
</evidence>
<sequence length="422" mass="46037">METSLIVQSDPMMSEADSLRQRFAAAKRRRETTLSLTANENVLSESARWVGQNRHYDRYYFNGLLNDDCCYAAHYNGMQFEAFPEVVWLQAEATAAAQRLFDAPYIEYRALSGVHCTLAMIAALTEPGDGVWSLSPVCGGHFATAALVARLGRRGGFITLTDSGEIDLTALTPMLRQPPAAIILDHGLTCQGFSVAPLRQWLDRHGLTEVLILYDASHPLGLIAGGALANPLDDGADILQGNTHKSFPGPHRAIIATRSAALAARIRDGLDAGLVSSPNLPCLLQLFVTLREMACFGADYARQMCRNAQLLGAQLADLPGWTVLPTQTHMLLLQGDQSAEAAASLNELGIRVNNKMRFGHPCLRLGLQEVTRLGISDEQLGALSEILRQALLNPAIGRLRPRVQALGMQLRQVHYSFDTEGR</sequence>
<dbReference type="Gene3D" id="3.90.1150.10">
    <property type="entry name" value="Aspartate Aminotransferase, domain 1"/>
    <property type="match status" value="1"/>
</dbReference>
<evidence type="ECO:0000313" key="5">
    <source>
        <dbReference type="Proteomes" id="UP000430368"/>
    </source>
</evidence>
<protein>
    <recommendedName>
        <fullName evidence="3">Serine hydroxymethyltransferase-like domain-containing protein</fullName>
    </recommendedName>
</protein>